<comment type="similarity">
    <text evidence="1">Belongs to the peptidase C40 family.</text>
</comment>
<organism evidence="7 8">
    <name type="scientific">Gottfriedia solisilvae</name>
    <dbReference type="NCBI Taxonomy" id="1516104"/>
    <lineage>
        <taxon>Bacteria</taxon>
        <taxon>Bacillati</taxon>
        <taxon>Bacillota</taxon>
        <taxon>Bacilli</taxon>
        <taxon>Bacillales</taxon>
        <taxon>Bacillaceae</taxon>
        <taxon>Gottfriedia</taxon>
    </lineage>
</organism>
<dbReference type="Gene3D" id="3.90.1720.10">
    <property type="entry name" value="endopeptidase domain like (from Nostoc punctiforme)"/>
    <property type="match status" value="1"/>
</dbReference>
<protein>
    <recommendedName>
        <fullName evidence="6">NlpC/P60 domain-containing protein</fullName>
    </recommendedName>
</protein>
<dbReference type="PANTHER" id="PTHR47053">
    <property type="entry name" value="MUREIN DD-ENDOPEPTIDASE MEPH-RELATED"/>
    <property type="match status" value="1"/>
</dbReference>
<dbReference type="SUPFAM" id="SSF54001">
    <property type="entry name" value="Cysteine proteinases"/>
    <property type="match status" value="1"/>
</dbReference>
<feature type="domain" description="NlpC/P60" evidence="6">
    <location>
        <begin position="27"/>
        <end position="150"/>
    </location>
</feature>
<dbReference type="AlphaFoldDB" id="A0A8J3AMW6"/>
<dbReference type="Proteomes" id="UP000626244">
    <property type="component" value="Unassembled WGS sequence"/>
</dbReference>
<reference evidence="8" key="1">
    <citation type="journal article" date="2019" name="Int. J. Syst. Evol. Microbiol.">
        <title>The Global Catalogue of Microorganisms (GCM) 10K type strain sequencing project: providing services to taxonomists for standard genome sequencing and annotation.</title>
        <authorList>
            <consortium name="The Broad Institute Genomics Platform"/>
            <consortium name="The Broad Institute Genome Sequencing Center for Infectious Disease"/>
            <person name="Wu L."/>
            <person name="Ma J."/>
        </authorList>
    </citation>
    <scope>NUCLEOTIDE SEQUENCE [LARGE SCALE GENOMIC DNA]</scope>
    <source>
        <strain evidence="8">CGMCC 1.14993</strain>
    </source>
</reference>
<keyword evidence="3" id="KW-0378">Hydrolase</keyword>
<proteinExistence type="inferred from homology"/>
<keyword evidence="4" id="KW-0788">Thiol protease</keyword>
<dbReference type="Pfam" id="PF00877">
    <property type="entry name" value="NLPC_P60"/>
    <property type="match status" value="1"/>
</dbReference>
<comment type="caution">
    <text evidence="7">The sequence shown here is derived from an EMBL/GenBank/DDBJ whole genome shotgun (WGS) entry which is preliminary data.</text>
</comment>
<dbReference type="PROSITE" id="PS51935">
    <property type="entry name" value="NLPC_P60"/>
    <property type="match status" value="1"/>
</dbReference>
<dbReference type="RefSeq" id="WP_088001312.1">
    <property type="nucleotide sequence ID" value="NZ_BMHB01000002.1"/>
</dbReference>
<gene>
    <name evidence="7" type="ORF">GCM10007380_34370</name>
</gene>
<sequence length="151" mass="16198">MKKGFILLSVIFLFLVGQPLSKTSAATMDGNDIVNEAKQHIGVDYVYGGTTPNGFDCSGFTRYVYKEAAGISLPRSSSDQYDVGKSVSKDDLEPGDLVFFSNTYKSGISHAGIYVGNNKFISASSSKGIKIDSLSGGYWGPKYAGAKRIIK</sequence>
<feature type="chain" id="PRO_5035170917" description="NlpC/P60 domain-containing protein" evidence="5">
    <location>
        <begin position="26"/>
        <end position="151"/>
    </location>
</feature>
<feature type="signal peptide" evidence="5">
    <location>
        <begin position="1"/>
        <end position="25"/>
    </location>
</feature>
<name>A0A8J3AMW6_9BACI</name>
<evidence type="ECO:0000256" key="3">
    <source>
        <dbReference type="ARBA" id="ARBA00022801"/>
    </source>
</evidence>
<dbReference type="GO" id="GO:0006508">
    <property type="term" value="P:proteolysis"/>
    <property type="evidence" value="ECO:0007669"/>
    <property type="project" value="UniProtKB-KW"/>
</dbReference>
<evidence type="ECO:0000256" key="5">
    <source>
        <dbReference type="SAM" id="SignalP"/>
    </source>
</evidence>
<dbReference type="PANTHER" id="PTHR47053:SF1">
    <property type="entry name" value="MUREIN DD-ENDOPEPTIDASE MEPH-RELATED"/>
    <property type="match status" value="1"/>
</dbReference>
<dbReference type="GO" id="GO:0008234">
    <property type="term" value="F:cysteine-type peptidase activity"/>
    <property type="evidence" value="ECO:0007669"/>
    <property type="project" value="UniProtKB-KW"/>
</dbReference>
<evidence type="ECO:0000259" key="6">
    <source>
        <dbReference type="PROSITE" id="PS51935"/>
    </source>
</evidence>
<dbReference type="EMBL" id="BMHB01000002">
    <property type="protein sequence ID" value="GGI16720.1"/>
    <property type="molecule type" value="Genomic_DNA"/>
</dbReference>
<accession>A0A8J3AMW6</accession>
<evidence type="ECO:0000313" key="7">
    <source>
        <dbReference type="EMBL" id="GGI16720.1"/>
    </source>
</evidence>
<keyword evidence="5" id="KW-0732">Signal</keyword>
<dbReference type="OrthoDB" id="9813368at2"/>
<evidence type="ECO:0000256" key="2">
    <source>
        <dbReference type="ARBA" id="ARBA00022670"/>
    </source>
</evidence>
<dbReference type="InterPro" id="IPR038765">
    <property type="entry name" value="Papain-like_cys_pep_sf"/>
</dbReference>
<keyword evidence="8" id="KW-1185">Reference proteome</keyword>
<dbReference type="InterPro" id="IPR051202">
    <property type="entry name" value="Peptidase_C40"/>
</dbReference>
<evidence type="ECO:0000256" key="4">
    <source>
        <dbReference type="ARBA" id="ARBA00022807"/>
    </source>
</evidence>
<keyword evidence="2" id="KW-0645">Protease</keyword>
<evidence type="ECO:0000256" key="1">
    <source>
        <dbReference type="ARBA" id="ARBA00007074"/>
    </source>
</evidence>
<dbReference type="InterPro" id="IPR000064">
    <property type="entry name" value="NLP_P60_dom"/>
</dbReference>
<evidence type="ECO:0000313" key="8">
    <source>
        <dbReference type="Proteomes" id="UP000626244"/>
    </source>
</evidence>